<name>A0AAV0L5E3_9ROSI</name>
<dbReference type="PANTHER" id="PTHR31286">
    <property type="entry name" value="GLYCINE-RICH CELL WALL STRUCTURAL PROTEIN 1.8-LIKE"/>
    <property type="match status" value="1"/>
</dbReference>
<sequence length="344" mass="38380">MKNGCYLVRFRDQRDYDLASTSGPWLLGDIYLAVHRWFKGFNPWKSEIKSTIVWVQLPELPIEFVNVEAVMRIGGLIGTPIKVDQAIELGARAKFARVCVEVDLTKRLLSQYKVEGITYLIQYEGLDNTCGECGMYGKSTAKCTCQIMTSDINAEECEQVPETQQPDPTNGRIYREWMSVMRRNRRQQRRPDNGSGHNAIHVNNEVHALHEEMQEEVIAMHATSEEGGEKEAGKGNGMANGKEGDKVGKKLGKSHATKEKEMLKQKGGERQKVDDGLRNGRSQGKKGGKQPPEVVTGVSPGGGANAGRDKDRISKRRVAEGLKVPNLNRVNNKEYTEAILILVK</sequence>
<comment type="caution">
    <text evidence="3">The sequence shown here is derived from an EMBL/GenBank/DDBJ whole genome shotgun (WGS) entry which is preliminary data.</text>
</comment>
<reference evidence="3" key="1">
    <citation type="submission" date="2022-08" db="EMBL/GenBank/DDBJ databases">
        <authorList>
            <person name="Gutierrez-Valencia J."/>
        </authorList>
    </citation>
    <scope>NUCLEOTIDE SEQUENCE</scope>
</reference>
<dbReference type="InterPro" id="IPR025558">
    <property type="entry name" value="DUF4283"/>
</dbReference>
<dbReference type="PANTHER" id="PTHR31286:SF99">
    <property type="entry name" value="DUF4283 DOMAIN-CONTAINING PROTEIN"/>
    <property type="match status" value="1"/>
</dbReference>
<feature type="compositionally biased region" description="Basic and acidic residues" evidence="1">
    <location>
        <begin position="223"/>
        <end position="233"/>
    </location>
</feature>
<dbReference type="AlphaFoldDB" id="A0AAV0L5E3"/>
<feature type="compositionally biased region" description="Basic and acidic residues" evidence="1">
    <location>
        <begin position="256"/>
        <end position="278"/>
    </location>
</feature>
<evidence type="ECO:0000313" key="4">
    <source>
        <dbReference type="Proteomes" id="UP001154282"/>
    </source>
</evidence>
<proteinExistence type="predicted"/>
<evidence type="ECO:0000259" key="2">
    <source>
        <dbReference type="Pfam" id="PF14111"/>
    </source>
</evidence>
<accession>A0AAV0L5E3</accession>
<dbReference type="Proteomes" id="UP001154282">
    <property type="component" value="Unassembled WGS sequence"/>
</dbReference>
<feature type="compositionally biased region" description="Basic and acidic residues" evidence="1">
    <location>
        <begin position="307"/>
        <end position="317"/>
    </location>
</feature>
<feature type="domain" description="DUF4283" evidence="2">
    <location>
        <begin position="1"/>
        <end position="44"/>
    </location>
</feature>
<gene>
    <name evidence="3" type="ORF">LITE_LOCUS22138</name>
</gene>
<protein>
    <recommendedName>
        <fullName evidence="2">DUF4283 domain-containing protein</fullName>
    </recommendedName>
</protein>
<organism evidence="3 4">
    <name type="scientific">Linum tenue</name>
    <dbReference type="NCBI Taxonomy" id="586396"/>
    <lineage>
        <taxon>Eukaryota</taxon>
        <taxon>Viridiplantae</taxon>
        <taxon>Streptophyta</taxon>
        <taxon>Embryophyta</taxon>
        <taxon>Tracheophyta</taxon>
        <taxon>Spermatophyta</taxon>
        <taxon>Magnoliopsida</taxon>
        <taxon>eudicotyledons</taxon>
        <taxon>Gunneridae</taxon>
        <taxon>Pentapetalae</taxon>
        <taxon>rosids</taxon>
        <taxon>fabids</taxon>
        <taxon>Malpighiales</taxon>
        <taxon>Linaceae</taxon>
        <taxon>Linum</taxon>
    </lineage>
</organism>
<feature type="region of interest" description="Disordered" evidence="1">
    <location>
        <begin position="223"/>
        <end position="317"/>
    </location>
</feature>
<dbReference type="InterPro" id="IPR040256">
    <property type="entry name" value="At4g02000-like"/>
</dbReference>
<evidence type="ECO:0000313" key="3">
    <source>
        <dbReference type="EMBL" id="CAI0429441.1"/>
    </source>
</evidence>
<keyword evidence="4" id="KW-1185">Reference proteome</keyword>
<dbReference type="EMBL" id="CAMGYJ010000006">
    <property type="protein sequence ID" value="CAI0429441.1"/>
    <property type="molecule type" value="Genomic_DNA"/>
</dbReference>
<dbReference type="Pfam" id="PF14111">
    <property type="entry name" value="DUF4283"/>
    <property type="match status" value="1"/>
</dbReference>
<evidence type="ECO:0000256" key="1">
    <source>
        <dbReference type="SAM" id="MobiDB-lite"/>
    </source>
</evidence>